<sequence>LFLHRKSGAVHVPETVFGSILRPKPPFPYEVQYTDAKMAPLPQVVDPSLMRDCLPQPYRMLDKVVAEIIDAACLAVENLEREREERAKYYYDQTFSDERR</sequence>
<organism evidence="1">
    <name type="scientific">Tetraselmis sp. GSL018</name>
    <dbReference type="NCBI Taxonomy" id="582737"/>
    <lineage>
        <taxon>Eukaryota</taxon>
        <taxon>Viridiplantae</taxon>
        <taxon>Chlorophyta</taxon>
        <taxon>core chlorophytes</taxon>
        <taxon>Chlorodendrophyceae</taxon>
        <taxon>Chlorodendrales</taxon>
        <taxon>Chlorodendraceae</taxon>
        <taxon>Tetraselmis</taxon>
    </lineage>
</organism>
<accession>A0A061RTG3</accession>
<proteinExistence type="predicted"/>
<gene>
    <name evidence="1" type="ORF">TSPGSL018_27054</name>
</gene>
<dbReference type="EMBL" id="GBEZ01011768">
    <property type="protein sequence ID" value="JAC74044.1"/>
    <property type="molecule type" value="Transcribed_RNA"/>
</dbReference>
<feature type="non-terminal residue" evidence="1">
    <location>
        <position position="100"/>
    </location>
</feature>
<protein>
    <submittedName>
        <fullName evidence="1">Uncharacterized protein</fullName>
    </submittedName>
</protein>
<reference evidence="1" key="1">
    <citation type="submission" date="2014-05" db="EMBL/GenBank/DDBJ databases">
        <title>The transcriptome of the halophilic microalga Tetraselmis sp. GSL018 isolated from the Great Salt Lake, Utah.</title>
        <authorList>
            <person name="Jinkerson R.E."/>
            <person name="D'Adamo S."/>
            <person name="Posewitz M.C."/>
        </authorList>
    </citation>
    <scope>NUCLEOTIDE SEQUENCE</scope>
    <source>
        <strain evidence="1">GSL018</strain>
    </source>
</reference>
<evidence type="ECO:0000313" key="1">
    <source>
        <dbReference type="EMBL" id="JAC74044.1"/>
    </source>
</evidence>
<feature type="non-terminal residue" evidence="1">
    <location>
        <position position="1"/>
    </location>
</feature>
<dbReference type="AlphaFoldDB" id="A0A061RTG3"/>
<name>A0A061RTG3_9CHLO</name>